<dbReference type="PANTHER" id="PTHR47786:SF2">
    <property type="entry name" value="GLYCOSYL HYDROLASE FAMILY 13 CATALYTIC DOMAIN-CONTAINING PROTEIN"/>
    <property type="match status" value="1"/>
</dbReference>
<dbReference type="Pfam" id="PF11896">
    <property type="entry name" value="GlgE_dom_N_S"/>
    <property type="match status" value="1"/>
</dbReference>
<keyword evidence="3 6" id="KW-0808">Transferase</keyword>
<dbReference type="Gene3D" id="1.20.58.80">
    <property type="entry name" value="Phosphotransferase system, lactose/cellobiose-type IIA subunit"/>
    <property type="match status" value="1"/>
</dbReference>
<feature type="active site" description="Nucleophile" evidence="6">
    <location>
        <position position="389"/>
    </location>
</feature>
<evidence type="ECO:0000256" key="4">
    <source>
        <dbReference type="ARBA" id="ARBA00023277"/>
    </source>
</evidence>
<dbReference type="InterPro" id="IPR026585">
    <property type="entry name" value="GlgE"/>
</dbReference>
<dbReference type="Gene3D" id="2.60.40.10">
    <property type="entry name" value="Immunoglobulins"/>
    <property type="match status" value="1"/>
</dbReference>
<dbReference type="SUPFAM" id="SSF51011">
    <property type="entry name" value="Glycosyl hydrolase domain"/>
    <property type="match status" value="1"/>
</dbReference>
<feature type="binding site" evidence="6">
    <location>
        <position position="390"/>
    </location>
    <ligand>
        <name>alpha-maltose 1-phosphate</name>
        <dbReference type="ChEBI" id="CHEBI:63576"/>
    </ligand>
</feature>
<dbReference type="RefSeq" id="WP_345530090.1">
    <property type="nucleotide sequence ID" value="NZ_BAABKN010000037.1"/>
</dbReference>
<dbReference type="HAMAP" id="MF_02124">
    <property type="entry name" value="GlgE"/>
    <property type="match status" value="1"/>
</dbReference>
<dbReference type="InterPro" id="IPR013780">
    <property type="entry name" value="Glyco_hydro_b"/>
</dbReference>
<comment type="subunit">
    <text evidence="1 6">Homodimer.</text>
</comment>
<feature type="domain" description="Glycosyl hydrolase family 13 catalytic" evidence="8">
    <location>
        <begin position="201"/>
        <end position="535"/>
    </location>
</feature>
<proteinExistence type="inferred from homology"/>
<dbReference type="InterPro" id="IPR021828">
    <property type="entry name" value="GlgE_dom_N/S"/>
</dbReference>
<feature type="region of interest" description="Disordered" evidence="7">
    <location>
        <begin position="257"/>
        <end position="283"/>
    </location>
</feature>
<feature type="site" description="Transition state stabilizer" evidence="6">
    <location>
        <position position="475"/>
    </location>
</feature>
<evidence type="ECO:0000256" key="7">
    <source>
        <dbReference type="SAM" id="MobiDB-lite"/>
    </source>
</evidence>
<comment type="caution">
    <text evidence="9">The sequence shown here is derived from an EMBL/GenBank/DDBJ whole genome shotgun (WGS) entry which is preliminary data.</text>
</comment>
<evidence type="ECO:0000313" key="9">
    <source>
        <dbReference type="EMBL" id="GAA4759633.1"/>
    </source>
</evidence>
<comment type="similarity">
    <text evidence="6">Belongs to the glycosyl hydrolase 13 family. GlgE subfamily.</text>
</comment>
<evidence type="ECO:0000259" key="8">
    <source>
        <dbReference type="SMART" id="SM00642"/>
    </source>
</evidence>
<comment type="catalytic activity">
    <reaction evidence="5 6">
        <text>alpha-maltose 1-phosphate + [(1-&gt;4)-alpha-D-glucosyl](n) = [(1-&gt;4)-alpha-D-glucosyl](n+2) + phosphate</text>
        <dbReference type="Rhea" id="RHEA:42692"/>
        <dbReference type="Rhea" id="RHEA-COMP:9584"/>
        <dbReference type="Rhea" id="RHEA-COMP:10183"/>
        <dbReference type="ChEBI" id="CHEBI:15444"/>
        <dbReference type="ChEBI" id="CHEBI:43474"/>
        <dbReference type="ChEBI" id="CHEBI:63576"/>
        <dbReference type="EC" id="2.4.99.16"/>
    </reaction>
</comment>
<comment type="function">
    <text evidence="6">Maltosyltransferase that uses maltose 1-phosphate (M1P) as the sugar donor to elongate linear or branched alpha-(1-&gt;4)-glucans. Is involved in a branched alpha-glucan biosynthetic pathway from trehalose, together with TreS, Mak and GlgB.</text>
</comment>
<feature type="binding site" evidence="6">
    <location>
        <position position="354"/>
    </location>
    <ligand>
        <name>alpha-maltose 1-phosphate</name>
        <dbReference type="ChEBI" id="CHEBI:63576"/>
    </ligand>
</feature>
<dbReference type="Pfam" id="PF21702">
    <property type="entry name" value="GLGE_C"/>
    <property type="match status" value="1"/>
</dbReference>
<name>A0ABP8ZM03_9ACTN</name>
<evidence type="ECO:0000313" key="10">
    <source>
        <dbReference type="Proteomes" id="UP001499882"/>
    </source>
</evidence>
<dbReference type="InterPro" id="IPR006047">
    <property type="entry name" value="GH13_cat_dom"/>
</dbReference>
<dbReference type="Proteomes" id="UP001499882">
    <property type="component" value="Unassembled WGS sequence"/>
</dbReference>
<dbReference type="SMART" id="SM00642">
    <property type="entry name" value="Aamy"/>
    <property type="match status" value="1"/>
</dbReference>
<dbReference type="PANTHER" id="PTHR47786">
    <property type="entry name" value="ALPHA-1,4-GLUCAN:MALTOSE-1-PHOSPHATE MALTOSYLTRANSFERASE"/>
    <property type="match status" value="1"/>
</dbReference>
<sequence length="660" mass="73212">MVGRIPVMDVTPLVDLGRQPAKATVGEPFPVTASVFREGHDKLGAEVVLTGPDGVRRAPVRMTKHAEVPDLYEAWVTPDVGGAWTFEVHAWSDPVATWQHAAGLKVPAGVDVELMFTEAGLLLDRVLASIDPAHPGAVLAKKILTGASKAAADTKRPPAARLAALESPEVTEVLAAHPLRELLTVEGPYPAYADRAKALFSSWYEFFPRSEGAKKNAKTGQVTSGTFKTAAKRLDAVAAMGFDVIYLPPIHPIGEVNRKGPNNTLDPGPDDPGSPWAIGSKDGGHDAIHPDLGTFADFDAFVARANELGLEVALDLALQAAPDHPWVTSHPEWFTTRADGTIAYAENPPKKYQDIYPVNFDNDPSGICQEVLRIVRLWMSHGVRVFRVDNPHTKPVAFWEWLLTEVRRTDSDVLFLAEAFTRPAMMRGLGAIGFHQSYTYFTWRNAKWELEEYLKELSHKTDHLMRPNFFVNTPDILHAYLQYGGPAAFKIRAAIAATGSPSWGVYAGFELFEHVAVKPGSEEYLDSEKYQIRIRDWAGAEADGRTLAPYLTRLNEIRRAHPALQRLRNVAIHYSDDENILVFSKQEGEDTVIVVVNVDPHATRETMVHLDLPALGMHDNDSFVVHDEITGEDWTWAQHNYVRLDPHHEPAHILSVRRTR</sequence>
<dbReference type="CDD" id="cd11344">
    <property type="entry name" value="AmyAc_GlgE_like"/>
    <property type="match status" value="1"/>
</dbReference>
<accession>A0ABP8ZM03</accession>
<dbReference type="SUPFAM" id="SSF51445">
    <property type="entry name" value="(Trans)glycosidases"/>
    <property type="match status" value="1"/>
</dbReference>
<feature type="binding site" evidence="6">
    <location>
        <position position="319"/>
    </location>
    <ligand>
        <name>alpha-maltose 1-phosphate</name>
        <dbReference type="ChEBI" id="CHEBI:63576"/>
    </ligand>
</feature>
<feature type="binding site" evidence="6">
    <location>
        <position position="259"/>
    </location>
    <ligand>
        <name>alpha-maltose 1-phosphate</name>
        <dbReference type="ChEBI" id="CHEBI:63576"/>
    </ligand>
</feature>
<keyword evidence="4 6" id="KW-0119">Carbohydrate metabolism</keyword>
<evidence type="ECO:0000256" key="5">
    <source>
        <dbReference type="ARBA" id="ARBA00048735"/>
    </source>
</evidence>
<dbReference type="Gene3D" id="2.60.40.1180">
    <property type="entry name" value="Golgi alpha-mannosidase II"/>
    <property type="match status" value="1"/>
</dbReference>
<evidence type="ECO:0000256" key="2">
    <source>
        <dbReference type="ARBA" id="ARBA00022676"/>
    </source>
</evidence>
<evidence type="ECO:0000256" key="6">
    <source>
        <dbReference type="HAMAP-Rule" id="MF_02124"/>
    </source>
</evidence>
<keyword evidence="10" id="KW-1185">Reference proteome</keyword>
<dbReference type="EC" id="2.4.99.16" evidence="6"/>
<feature type="active site" description="Proton donor" evidence="6">
    <location>
        <position position="418"/>
    </location>
</feature>
<dbReference type="InterPro" id="IPR017853">
    <property type="entry name" value="GH"/>
</dbReference>
<evidence type="ECO:0000256" key="1">
    <source>
        <dbReference type="ARBA" id="ARBA00011738"/>
    </source>
</evidence>
<dbReference type="Gene3D" id="3.20.20.80">
    <property type="entry name" value="Glycosidases"/>
    <property type="match status" value="1"/>
</dbReference>
<reference evidence="10" key="1">
    <citation type="journal article" date="2019" name="Int. J. Syst. Evol. Microbiol.">
        <title>The Global Catalogue of Microorganisms (GCM) 10K type strain sequencing project: providing services to taxonomists for standard genome sequencing and annotation.</title>
        <authorList>
            <consortium name="The Broad Institute Genomics Platform"/>
            <consortium name="The Broad Institute Genome Sequencing Center for Infectious Disease"/>
            <person name="Wu L."/>
            <person name="Ma J."/>
        </authorList>
    </citation>
    <scope>NUCLEOTIDE SEQUENCE [LARGE SCALE GENOMIC DNA]</scope>
    <source>
        <strain evidence="10">JCM 18532</strain>
    </source>
</reference>
<keyword evidence="2 6" id="KW-0328">Glycosyltransferase</keyword>
<feature type="binding site" evidence="6">
    <location>
        <begin position="529"/>
        <end position="530"/>
    </location>
    <ligand>
        <name>alpha-maltose 1-phosphate</name>
        <dbReference type="ChEBI" id="CHEBI:63576"/>
    </ligand>
</feature>
<dbReference type="InterPro" id="IPR049171">
    <property type="entry name" value="GLGE_C"/>
</dbReference>
<protein>
    <recommendedName>
        <fullName evidence="6">Alpha-1,4-glucan:maltose-1-phosphate maltosyltransferase</fullName>
        <shortName evidence="6">GMPMT</shortName>
        <ecNumber evidence="6">2.4.99.16</ecNumber>
    </recommendedName>
    <alternativeName>
        <fullName evidence="6">(1-&gt;4)-alpha-D-glucan:maltose-1-phosphate alpha-D-maltosyltransferase</fullName>
    </alternativeName>
</protein>
<gene>
    <name evidence="6" type="primary">glgE</name>
    <name evidence="9" type="ORF">GCM10023350_52310</name>
</gene>
<evidence type="ECO:0000256" key="3">
    <source>
        <dbReference type="ARBA" id="ARBA00022679"/>
    </source>
</evidence>
<organism evidence="9 10">
    <name type="scientific">Nocardioides endophyticus</name>
    <dbReference type="NCBI Taxonomy" id="1353775"/>
    <lineage>
        <taxon>Bacteria</taxon>
        <taxon>Bacillati</taxon>
        <taxon>Actinomycetota</taxon>
        <taxon>Actinomycetes</taxon>
        <taxon>Propionibacteriales</taxon>
        <taxon>Nocardioidaceae</taxon>
        <taxon>Nocardioides</taxon>
    </lineage>
</organism>
<dbReference type="InterPro" id="IPR013783">
    <property type="entry name" value="Ig-like_fold"/>
</dbReference>
<dbReference type="EMBL" id="BAABKN010000037">
    <property type="protein sequence ID" value="GAA4759633.1"/>
    <property type="molecule type" value="Genomic_DNA"/>
</dbReference>